<dbReference type="PROSITE" id="PS01186">
    <property type="entry name" value="EGF_2"/>
    <property type="match status" value="1"/>
</dbReference>
<feature type="domain" description="EGF-like" evidence="7">
    <location>
        <begin position="1604"/>
        <end position="1635"/>
    </location>
</feature>
<organism evidence="9 10">
    <name type="scientific">Acanthaster planci</name>
    <name type="common">Crown-of-thorns starfish</name>
    <dbReference type="NCBI Taxonomy" id="133434"/>
    <lineage>
        <taxon>Eukaryota</taxon>
        <taxon>Metazoa</taxon>
        <taxon>Echinodermata</taxon>
        <taxon>Eleutherozoa</taxon>
        <taxon>Asterozoa</taxon>
        <taxon>Asteroidea</taxon>
        <taxon>Valvatacea</taxon>
        <taxon>Valvatida</taxon>
        <taxon>Acanthasteridae</taxon>
        <taxon>Acanthaster</taxon>
    </lineage>
</organism>
<dbReference type="Proteomes" id="UP000694845">
    <property type="component" value="Unplaced"/>
</dbReference>
<dbReference type="Gene3D" id="2.10.25.10">
    <property type="entry name" value="Laminin"/>
    <property type="match status" value="1"/>
</dbReference>
<dbReference type="PROSITE" id="PS50026">
    <property type="entry name" value="EGF_3"/>
    <property type="match status" value="2"/>
</dbReference>
<dbReference type="PROSITE" id="PS00022">
    <property type="entry name" value="EGF_1"/>
    <property type="match status" value="1"/>
</dbReference>
<keyword evidence="6" id="KW-1133">Transmembrane helix</keyword>
<accession>A0A8B8A5M1</accession>
<dbReference type="PROSITE" id="PS00010">
    <property type="entry name" value="ASX_HYDROXYL"/>
    <property type="match status" value="1"/>
</dbReference>
<dbReference type="PANTHER" id="PTHR24273:SF32">
    <property type="entry name" value="HYALIN"/>
    <property type="match status" value="1"/>
</dbReference>
<evidence type="ECO:0000256" key="4">
    <source>
        <dbReference type="ARBA" id="ARBA00023157"/>
    </source>
</evidence>
<evidence type="ECO:0000259" key="8">
    <source>
        <dbReference type="PROSITE" id="PS50825"/>
    </source>
</evidence>
<feature type="transmembrane region" description="Helical" evidence="6">
    <location>
        <begin position="1643"/>
        <end position="1666"/>
    </location>
</feature>
<name>A0A8B8A5M1_ACAPL</name>
<gene>
    <name evidence="10" type="primary">LOC110991235</name>
</gene>
<dbReference type="PROSITE" id="PS50825">
    <property type="entry name" value="HYR"/>
    <property type="match status" value="5"/>
</dbReference>
<dbReference type="InterPro" id="IPR001881">
    <property type="entry name" value="EGF-like_Ca-bd_dom"/>
</dbReference>
<feature type="domain" description="HYR" evidence="8">
    <location>
        <begin position="1260"/>
        <end position="1346"/>
    </location>
</feature>
<dbReference type="OMA" id="NVGECSF"/>
<dbReference type="PROSITE" id="PS01187">
    <property type="entry name" value="EGF_CA"/>
    <property type="match status" value="1"/>
</dbReference>
<dbReference type="RefSeq" id="XP_022112215.1">
    <property type="nucleotide sequence ID" value="XM_022256523.1"/>
</dbReference>
<evidence type="ECO:0000256" key="5">
    <source>
        <dbReference type="PROSITE-ProRule" id="PRU00076"/>
    </source>
</evidence>
<sequence length="1698" mass="179816">MFALRRRPCNVVLCFGAWWTSADLSFLGSIQSAYLLRQIVSNAGNTYCFILFGSKHLGICYLGGETAEARSEFCSFQITVDRESVLYIATMRTDGKRRWFTMVLLALCLGSRTVEGSAPVFKSGRCETIITQPDTEENEATVYWAFPLATNSDGSKPAAVTCDSAPGAKYGGDTLVTCTATDLDTKATAQCSFQVRVYPTFKTGCPADVAFNNGEEVNLDKLGKPVANRDIDDGEPPSVSCSPDLFPDDTSTKVKCEATGDGSRKVTCTFKVTKGSVPTFNNKGSCNDDTIVTQPDIGKNIASSISWTEPTTATPGATVKCDPDPNNYAFVGGDTTVTCKVTDGSNPALFSECSFDVRVYPTFKTGCPADIALANDGTPTFDEPVANNDINDGAAPSTTCMPGLFPNGVTTEVTCTATGAESRKVSCTFKVALGTLPTFDSRGSCDAGVVDVTPDEGKMTVTGISGKWGKPTSTDSVTCDPDPDIATFSGSETVVTCKAVNADLFDTCTFTVRVYPAFDGNTCGKDITLSPDPDEYRATHAWITTANKKDGEPAEVTCDPVFDGFLKFEGGENVVTCQAKQTDKEVSTCEFKVSVWPNMDKNTVVGPIVTAPDQGSSKAIVGWSVPTARGLGTNPVPVECIPLPSSSFNGGVTPVDCSAIDPIATFRAVNRFTVSVWPNLLDGTAVKDIKRGPKQGTNTAASVDWVVPTAYGSNAEDLTVVCKPASGSAFSKVQTHVKCEATDPILTDQKTTDNFKVLIYPTFDRSCPDDIIHPPGDGDATVVSYVEPTGAIDSGQIEKAVVTCVPRSDFAFPNNQETDVTCFATDSDSGTFPSKATCSFKVTVGEVPKFPVGCPEDIERGPTPGQNKAVGVTWAIPTATQSDGQPATVTCNKASGSDFSGSTEVTCTAVDSRMPSLKSTCTFHVHVYPMIIEDDCKDKVASPSAGSTIVNYVKPSGAIDSKGTHAEVTCDPDTGTLFTDNKVTRVTCTATDPDSDKRDVATCTFKILVAAAPTFDEPHDCQVDVNASPDNGKTAIVSWTERTAKQGDGTAAATVTCNPASGSVFKGGDTPVTCTAVDPRSSLLSKTCDFKVRIYPTFESGCTDISIEKGSSGSDTVVDYALPVGATDSTGKSPAHVSCNPTRKTAFNNDAATGVTCTARDSDRVKFPDATCTFKVKVGSAPTFKTNCPSMRVVAPNDAGKAVVTWNDITGNEDSSGQPAVVQCDHQSGDTFDQPDTLVTCTATDAGSTRTSQCSFRVLLDSIPPPILCPDDPLPVQAGSDTNKAKVTWVDPIVSHDDGDPRRPLKVRCVPLSGSKFEYGSTDVYCSAIDPANNVGECSFKVTVTGNPCDPKCTGFSNCQLDTSGNPKCVCQEGYSSEKGDGSDCADIDECAAEKSPCHANADCTNQEPGYQCACKDGFFGDGIFTCNSNPTEYPDIDAEVEKKFVVEISIADATAVSAGCDPSTNGGKLSEACIALVNTFKQLMMPLYRDLSSSFKEVIVVQTQIRPGSVVIPHTVSYDYAKATPEIRGLQTDKFYADTLKKVVEEGKIGPLQLLKDYIVKDTTDFCTDDIKNKMKCNNSLSVYEDKQTNGCVLYCASRCDFEKNYCNTGTCQHDNSKGPVCSCPEGTEGDQCTKVGSNIPLIVGLSVGLGGGALLIIVCLLIYLMCCKNKNTKITGVEPGDEEVGRSNEALAMNAK</sequence>
<feature type="domain" description="HYR" evidence="8">
    <location>
        <begin position="114"/>
        <end position="199"/>
    </location>
</feature>
<dbReference type="SUPFAM" id="SSF57196">
    <property type="entry name" value="EGF/Laminin"/>
    <property type="match status" value="1"/>
</dbReference>
<dbReference type="OrthoDB" id="10045365at2759"/>
<dbReference type="GeneID" id="110991235"/>
<evidence type="ECO:0000256" key="1">
    <source>
        <dbReference type="ARBA" id="ARBA00022536"/>
    </source>
</evidence>
<dbReference type="PANTHER" id="PTHR24273">
    <property type="entry name" value="FI04643P-RELATED"/>
    <property type="match status" value="1"/>
</dbReference>
<proteinExistence type="predicted"/>
<evidence type="ECO:0000256" key="6">
    <source>
        <dbReference type="SAM" id="Phobius"/>
    </source>
</evidence>
<feature type="domain" description="EGF-like" evidence="7">
    <location>
        <begin position="1387"/>
        <end position="1428"/>
    </location>
</feature>
<dbReference type="FunFam" id="2.10.25.10:FF:000038">
    <property type="entry name" value="Fibrillin 2"/>
    <property type="match status" value="1"/>
</dbReference>
<dbReference type="SMART" id="SM00179">
    <property type="entry name" value="EGF_CA"/>
    <property type="match status" value="1"/>
</dbReference>
<feature type="domain" description="HYR" evidence="8">
    <location>
        <begin position="1009"/>
        <end position="1096"/>
    </location>
</feature>
<keyword evidence="4 5" id="KW-1015">Disulfide bond</keyword>
<keyword evidence="2" id="KW-0732">Signal</keyword>
<feature type="domain" description="HYR" evidence="8">
    <location>
        <begin position="1178"/>
        <end position="1259"/>
    </location>
</feature>
<dbReference type="InterPro" id="IPR024731">
    <property type="entry name" value="NELL2-like_EGF"/>
</dbReference>
<evidence type="ECO:0000259" key="7">
    <source>
        <dbReference type="PROSITE" id="PS50026"/>
    </source>
</evidence>
<feature type="disulfide bond" evidence="5">
    <location>
        <begin position="1625"/>
        <end position="1634"/>
    </location>
</feature>
<feature type="domain" description="HYR" evidence="8">
    <location>
        <begin position="757"/>
        <end position="846"/>
    </location>
</feature>
<keyword evidence="3" id="KW-0677">Repeat</keyword>
<reference evidence="10" key="1">
    <citation type="submission" date="2025-08" db="UniProtKB">
        <authorList>
            <consortium name="RefSeq"/>
        </authorList>
    </citation>
    <scope>IDENTIFICATION</scope>
</reference>
<evidence type="ECO:0000256" key="3">
    <source>
        <dbReference type="ARBA" id="ARBA00022737"/>
    </source>
</evidence>
<keyword evidence="1 5" id="KW-0245">EGF-like domain</keyword>
<dbReference type="GO" id="GO:0005509">
    <property type="term" value="F:calcium ion binding"/>
    <property type="evidence" value="ECO:0007669"/>
    <property type="project" value="InterPro"/>
</dbReference>
<dbReference type="InterPro" id="IPR000742">
    <property type="entry name" value="EGF"/>
</dbReference>
<dbReference type="InterPro" id="IPR003410">
    <property type="entry name" value="HYR_dom"/>
</dbReference>
<keyword evidence="6" id="KW-0472">Membrane</keyword>
<keyword evidence="9" id="KW-1185">Reference proteome</keyword>
<evidence type="ECO:0000313" key="10">
    <source>
        <dbReference type="RefSeq" id="XP_022112215.1"/>
    </source>
</evidence>
<dbReference type="InterPro" id="IPR000152">
    <property type="entry name" value="EGF-type_Asp/Asn_hydroxyl_site"/>
</dbReference>
<dbReference type="InterPro" id="IPR018097">
    <property type="entry name" value="EGF_Ca-bd_CS"/>
</dbReference>
<evidence type="ECO:0000313" key="9">
    <source>
        <dbReference type="Proteomes" id="UP000694845"/>
    </source>
</evidence>
<dbReference type="KEGG" id="aplc:110991235"/>
<dbReference type="Pfam" id="PF02494">
    <property type="entry name" value="HYR"/>
    <property type="match status" value="3"/>
</dbReference>
<comment type="caution">
    <text evidence="5">Lacks conserved residue(s) required for the propagation of feature annotation.</text>
</comment>
<dbReference type="SMART" id="SM00181">
    <property type="entry name" value="EGF"/>
    <property type="match status" value="3"/>
</dbReference>
<protein>
    <submittedName>
        <fullName evidence="10">Uncharacterized protein LOC110991235</fullName>
    </submittedName>
</protein>
<dbReference type="CDD" id="cd00054">
    <property type="entry name" value="EGF_CA"/>
    <property type="match status" value="1"/>
</dbReference>
<keyword evidence="6" id="KW-0812">Transmembrane</keyword>
<dbReference type="Pfam" id="PF12947">
    <property type="entry name" value="EGF_3"/>
    <property type="match status" value="1"/>
</dbReference>
<evidence type="ECO:0000256" key="2">
    <source>
        <dbReference type="ARBA" id="ARBA00022729"/>
    </source>
</evidence>